<feature type="non-terminal residue" evidence="2">
    <location>
        <position position="1"/>
    </location>
</feature>
<protein>
    <submittedName>
        <fullName evidence="2">Uncharacterized protein</fullName>
    </submittedName>
</protein>
<dbReference type="AlphaFoldDB" id="A0A146M3J9"/>
<evidence type="ECO:0000313" key="2">
    <source>
        <dbReference type="EMBL" id="JAQ13845.1"/>
    </source>
</evidence>
<sequence>TTTTTTTTVEPSKNITMPTSNESSSATTENPIETITVETTPEKHDYNCSCVPYFWCENNGTSYNTSGTHDADCEVCQCFCNPVYGESELQFGKHAPEHLPANSNYDAGYSCCDYSPLCSRTCSYCDNILGLPRKETAGLMRGSGNGEGGNTIISNMNILAGPSCVDPCGNQNACMLSNSGNGDGGNKIIANANYVNGGNLLCCSGNGRGGNCIRTMVNIVGGNSARVLSSCDGELLKRLCNFMNVDDCSMSCCSNGTDPIVEPITEPTNADGDNHAPGNNTIATTEVWKSTFEDEPLNVTKITPPASTTTSPVPPMNFSPRTLYDPLESACKFRFFRPSQPKITCNRHLFFSRPNCMQHSPLPKYILIPNNCAYR</sequence>
<accession>A0A146M3J9</accession>
<proteinExistence type="predicted"/>
<feature type="compositionally biased region" description="Polar residues" evidence="1">
    <location>
        <begin position="9"/>
        <end position="18"/>
    </location>
</feature>
<feature type="compositionally biased region" description="Low complexity" evidence="1">
    <location>
        <begin position="19"/>
        <end position="30"/>
    </location>
</feature>
<evidence type="ECO:0000256" key="1">
    <source>
        <dbReference type="SAM" id="MobiDB-lite"/>
    </source>
</evidence>
<organism evidence="2">
    <name type="scientific">Lygus hesperus</name>
    <name type="common">Western plant bug</name>
    <dbReference type="NCBI Taxonomy" id="30085"/>
    <lineage>
        <taxon>Eukaryota</taxon>
        <taxon>Metazoa</taxon>
        <taxon>Ecdysozoa</taxon>
        <taxon>Arthropoda</taxon>
        <taxon>Hexapoda</taxon>
        <taxon>Insecta</taxon>
        <taxon>Pterygota</taxon>
        <taxon>Neoptera</taxon>
        <taxon>Paraneoptera</taxon>
        <taxon>Hemiptera</taxon>
        <taxon>Heteroptera</taxon>
        <taxon>Panheteroptera</taxon>
        <taxon>Cimicomorpha</taxon>
        <taxon>Miridae</taxon>
        <taxon>Mirini</taxon>
        <taxon>Lygus</taxon>
    </lineage>
</organism>
<name>A0A146M3J9_LYGHE</name>
<dbReference type="EMBL" id="GDHC01004784">
    <property type="protein sequence ID" value="JAQ13845.1"/>
    <property type="molecule type" value="Transcribed_RNA"/>
</dbReference>
<feature type="region of interest" description="Disordered" evidence="1">
    <location>
        <begin position="1"/>
        <end position="30"/>
    </location>
</feature>
<reference evidence="2" key="1">
    <citation type="journal article" date="2016" name="Gigascience">
        <title>De novo construction of an expanded transcriptome assembly for the western tarnished plant bug, Lygus hesperus.</title>
        <authorList>
            <person name="Tassone E.E."/>
            <person name="Geib S.M."/>
            <person name="Hall B."/>
            <person name="Fabrick J.A."/>
            <person name="Brent C.S."/>
            <person name="Hull J.J."/>
        </authorList>
    </citation>
    <scope>NUCLEOTIDE SEQUENCE</scope>
</reference>
<gene>
    <name evidence="2" type="ORF">g.46144</name>
</gene>